<dbReference type="Proteomes" id="UP000793456">
    <property type="component" value="Chromosome XII"/>
</dbReference>
<organism evidence="1 2">
    <name type="scientific">Larimichthys crocea</name>
    <name type="common">Large yellow croaker</name>
    <name type="synonym">Pseudosciaena crocea</name>
    <dbReference type="NCBI Taxonomy" id="215358"/>
    <lineage>
        <taxon>Eukaryota</taxon>
        <taxon>Metazoa</taxon>
        <taxon>Chordata</taxon>
        <taxon>Craniata</taxon>
        <taxon>Vertebrata</taxon>
        <taxon>Euteleostomi</taxon>
        <taxon>Actinopterygii</taxon>
        <taxon>Neopterygii</taxon>
        <taxon>Teleostei</taxon>
        <taxon>Neoteleostei</taxon>
        <taxon>Acanthomorphata</taxon>
        <taxon>Eupercaria</taxon>
        <taxon>Sciaenidae</taxon>
        <taxon>Larimichthys</taxon>
    </lineage>
</organism>
<evidence type="ECO:0000313" key="1">
    <source>
        <dbReference type="EMBL" id="TMS12182.1"/>
    </source>
</evidence>
<proteinExistence type="predicted"/>
<dbReference type="EMBL" id="CM011685">
    <property type="protein sequence ID" value="TMS12182.1"/>
    <property type="molecule type" value="Genomic_DNA"/>
</dbReference>
<sequence length="232" mass="24412">MGNTDSHSSSFASPAKSSCALRFSSRREEVPSARSWWRSSQGGSRSRGRSYPNQHASSWHYEHATRVGAKLGAGSPQRFVRGERAPGRSQFGYLDNGSGSNGSRGERTTLESGGSPKVLLSKDGSMRVEFTNARVGTMEPQGLAGLPATAATSAPVADASLRTSKGSSLSSDGSWYDSPWGGGGELADNVFVCGESGYTTYSSTRTEETATTSSGYNTFFSAQDSSLVFPAS</sequence>
<keyword evidence="2" id="KW-1185">Reference proteome</keyword>
<comment type="caution">
    <text evidence="1">The sequence shown here is derived from an EMBL/GenBank/DDBJ whole genome shotgun (WGS) entry which is preliminary data.</text>
</comment>
<gene>
    <name evidence="1" type="ORF">E3U43_017140</name>
</gene>
<name>A0ACD3QYM3_LARCR</name>
<accession>A0ACD3QYM3</accession>
<protein>
    <submittedName>
        <fullName evidence="1">Uncharacterized protein</fullName>
    </submittedName>
</protein>
<evidence type="ECO:0000313" key="2">
    <source>
        <dbReference type="Proteomes" id="UP000793456"/>
    </source>
</evidence>
<reference evidence="1" key="1">
    <citation type="submission" date="2018-11" db="EMBL/GenBank/DDBJ databases">
        <title>The sequence and de novo assembly of Larimichthys crocea genome using PacBio and Hi-C technologies.</title>
        <authorList>
            <person name="Xu P."/>
            <person name="Chen B."/>
            <person name="Zhou Z."/>
            <person name="Ke Q."/>
            <person name="Wu Y."/>
            <person name="Bai H."/>
            <person name="Pu F."/>
        </authorList>
    </citation>
    <scope>NUCLEOTIDE SEQUENCE</scope>
    <source>
        <tissue evidence="1">Muscle</tissue>
    </source>
</reference>